<dbReference type="SFLD" id="SFLDG01145">
    <property type="entry name" value="C1.2.1"/>
    <property type="match status" value="1"/>
</dbReference>
<evidence type="ECO:0000313" key="2">
    <source>
        <dbReference type="EMBL" id="KSZ56970.1"/>
    </source>
</evidence>
<evidence type="ECO:0000256" key="1">
    <source>
        <dbReference type="ARBA" id="ARBA00009589"/>
    </source>
</evidence>
<organism evidence="2 3">
    <name type="scientific">Rhodococcus pyridinivorans KG-16</name>
    <dbReference type="NCBI Taxonomy" id="1441730"/>
    <lineage>
        <taxon>Bacteria</taxon>
        <taxon>Bacillati</taxon>
        <taxon>Actinomycetota</taxon>
        <taxon>Actinomycetes</taxon>
        <taxon>Mycobacteriales</taxon>
        <taxon>Nocardiaceae</taxon>
        <taxon>Rhodococcus</taxon>
    </lineage>
</organism>
<evidence type="ECO:0000313" key="3">
    <source>
        <dbReference type="Proteomes" id="UP000053060"/>
    </source>
</evidence>
<sequence length="158" mass="17956">MTDRRKILYVDLDNTLVHFKSGIDRLGAADFHEYQDRYDEAPGIFALMDPIDGAIEAFTLLAEHFDAYILSTAPWKNPSAWSDKLLWVQKHFGIEPTSVAYKRLILSHHKNLNHGDFLVDDRDHNGAKDFTGELIKFGSAEFPDWDAVTAHLLASARN</sequence>
<dbReference type="SFLD" id="SFLDS00003">
    <property type="entry name" value="Haloacid_Dehalogenase"/>
    <property type="match status" value="1"/>
</dbReference>
<reference evidence="2 3" key="2">
    <citation type="journal article" date="2016" name="Genome Announc.">
        <title>Draft Genome Sequence of a Versatile Hydrocarbon-Degrading Bacterium, Rhodococcus pyridinivorans Strain KG-16, Collected from Oil Fields in India.</title>
        <authorList>
            <person name="Aggarwal R.K."/>
            <person name="Dawar C."/>
            <person name="Phanindranath R."/>
            <person name="Mutnuri L."/>
            <person name="Dayal A.M."/>
        </authorList>
    </citation>
    <scope>NUCLEOTIDE SEQUENCE [LARGE SCALE GENOMIC DNA]</scope>
    <source>
        <strain evidence="2 3">KG-16</strain>
    </source>
</reference>
<dbReference type="InterPro" id="IPR036412">
    <property type="entry name" value="HAD-like_sf"/>
</dbReference>
<dbReference type="PANTHER" id="PTHR16504:SF4">
    <property type="entry name" value="5'(3')-DEOXYRIBONUCLEOTIDASE"/>
    <property type="match status" value="1"/>
</dbReference>
<gene>
    <name evidence="2" type="ORF">Z045_19485</name>
</gene>
<dbReference type="GO" id="GO:0009223">
    <property type="term" value="P:pyrimidine deoxyribonucleotide catabolic process"/>
    <property type="evidence" value="ECO:0007669"/>
    <property type="project" value="TreeGrafter"/>
</dbReference>
<dbReference type="Proteomes" id="UP000053060">
    <property type="component" value="Unassembled WGS sequence"/>
</dbReference>
<accession>A0A0V9UG38</accession>
<reference evidence="3" key="1">
    <citation type="submission" date="2015-01" db="EMBL/GenBank/DDBJ databases">
        <title>Draft genome sequence of Rhodococcus pyridinivorans strain KG-16, a hydrocarbon-degrading bacterium.</title>
        <authorList>
            <person name="Aggarwal R.K."/>
            <person name="Dawar C."/>
        </authorList>
    </citation>
    <scope>NUCLEOTIDE SEQUENCE [LARGE SCALE GENOMIC DNA]</scope>
    <source>
        <strain evidence="3">KG-16</strain>
    </source>
</reference>
<name>A0A0V9UG38_9NOCA</name>
<dbReference type="GO" id="GO:0008253">
    <property type="term" value="F:5'-nucleotidase activity"/>
    <property type="evidence" value="ECO:0007669"/>
    <property type="project" value="InterPro"/>
</dbReference>
<comment type="similarity">
    <text evidence="1">Belongs to the 5'(3')-deoxyribonucleotidase family.</text>
</comment>
<dbReference type="RefSeq" id="WP_016696393.1">
    <property type="nucleotide sequence ID" value="NZ_AZXY01000011.1"/>
</dbReference>
<dbReference type="EMBL" id="AZXY01000011">
    <property type="protein sequence ID" value="KSZ56970.1"/>
    <property type="molecule type" value="Genomic_DNA"/>
</dbReference>
<dbReference type="PANTHER" id="PTHR16504">
    <property type="entry name" value="5'(3')-DEOXYRIBONUCLEOTIDASE"/>
    <property type="match status" value="1"/>
</dbReference>
<dbReference type="AlphaFoldDB" id="A0A0V9UG38"/>
<dbReference type="Gene3D" id="3.40.50.1000">
    <property type="entry name" value="HAD superfamily/HAD-like"/>
    <property type="match status" value="1"/>
</dbReference>
<protein>
    <submittedName>
        <fullName evidence="2">5'-3'-deoxyribonucleotidase</fullName>
    </submittedName>
</protein>
<dbReference type="PATRIC" id="fig|1441730.3.peg.4069"/>
<dbReference type="SFLD" id="SFLDG01126">
    <property type="entry name" value="C1.2:_Nucleotidase_Like"/>
    <property type="match status" value="1"/>
</dbReference>
<proteinExistence type="inferred from homology"/>
<dbReference type="InterPro" id="IPR010708">
    <property type="entry name" value="5'(3')-deoxyribonucleotidase"/>
</dbReference>
<dbReference type="Pfam" id="PF06941">
    <property type="entry name" value="NT5C"/>
    <property type="match status" value="1"/>
</dbReference>
<dbReference type="SUPFAM" id="SSF56784">
    <property type="entry name" value="HAD-like"/>
    <property type="match status" value="1"/>
</dbReference>
<comment type="caution">
    <text evidence="2">The sequence shown here is derived from an EMBL/GenBank/DDBJ whole genome shotgun (WGS) entry which is preliminary data.</text>
</comment>
<dbReference type="InterPro" id="IPR023214">
    <property type="entry name" value="HAD_sf"/>
</dbReference>